<dbReference type="OrthoDB" id="5703452at2"/>
<dbReference type="RefSeq" id="WP_123636961.1">
    <property type="nucleotide sequence ID" value="NZ_RJUK01000001.1"/>
</dbReference>
<dbReference type="EMBL" id="RJUK01000001">
    <property type="protein sequence ID" value="ROQ19639.1"/>
    <property type="molecule type" value="Genomic_DNA"/>
</dbReference>
<proteinExistence type="predicted"/>
<evidence type="ECO:0000313" key="2">
    <source>
        <dbReference type="Proteomes" id="UP000273643"/>
    </source>
</evidence>
<protein>
    <submittedName>
        <fullName evidence="1">Uncharacterized protein</fullName>
    </submittedName>
</protein>
<gene>
    <name evidence="1" type="ORF">EDC38_0224</name>
</gene>
<reference evidence="1 2" key="1">
    <citation type="submission" date="2018-11" db="EMBL/GenBank/DDBJ databases">
        <title>Genomic Encyclopedia of Type Strains, Phase IV (KMG-IV): sequencing the most valuable type-strain genomes for metagenomic binning, comparative biology and taxonomic classification.</title>
        <authorList>
            <person name="Goeker M."/>
        </authorList>
    </citation>
    <scope>NUCLEOTIDE SEQUENCE [LARGE SCALE GENOMIC DNA]</scope>
    <source>
        <strain evidence="1 2">DSM 16974</strain>
    </source>
</reference>
<dbReference type="AlphaFoldDB" id="A0A3N1NUU7"/>
<accession>A0A3N1NUU7</accession>
<dbReference type="Proteomes" id="UP000273643">
    <property type="component" value="Unassembled WGS sequence"/>
</dbReference>
<evidence type="ECO:0000313" key="1">
    <source>
        <dbReference type="EMBL" id="ROQ19639.1"/>
    </source>
</evidence>
<organism evidence="1 2">
    <name type="scientific">Marinimicrobium koreense</name>
    <dbReference type="NCBI Taxonomy" id="306545"/>
    <lineage>
        <taxon>Bacteria</taxon>
        <taxon>Pseudomonadati</taxon>
        <taxon>Pseudomonadota</taxon>
        <taxon>Gammaproteobacteria</taxon>
        <taxon>Cellvibrionales</taxon>
        <taxon>Cellvibrionaceae</taxon>
        <taxon>Marinimicrobium</taxon>
    </lineage>
</organism>
<comment type="caution">
    <text evidence="1">The sequence shown here is derived from an EMBL/GenBank/DDBJ whole genome shotgun (WGS) entry which is preliminary data.</text>
</comment>
<keyword evidence="2" id="KW-1185">Reference proteome</keyword>
<name>A0A3N1NUU7_9GAMM</name>
<sequence>MMHYKIVLTGSGILVDHYGSPEPVMGFVTCRLLKADSEKLAIATVKRDILVQWNQSFNADRKAGLPKLSVEHIATVHPLLTRKPKHDFYFYVSDEQREAHLEHFTQPKRRWFKKT</sequence>